<reference evidence="5" key="1">
    <citation type="submission" date="2017-04" db="EMBL/GenBank/DDBJ databases">
        <title>Function of individual gut microbiota members based on whole genome sequencing of pure cultures obtained from chicken caecum.</title>
        <authorList>
            <person name="Medvecky M."/>
            <person name="Cejkova D."/>
            <person name="Polansky O."/>
            <person name="Karasova D."/>
            <person name="Kubasova T."/>
            <person name="Cizek A."/>
            <person name="Rychlik I."/>
        </authorList>
    </citation>
    <scope>NUCLEOTIDE SEQUENCE [LARGE SCALE GENOMIC DNA]</scope>
    <source>
        <strain evidence="5">An5</strain>
    </source>
</reference>
<sequence>MRHQSSCDRGRWDAVSCNFDFLADEFPILSSYGNQADGYRKSDPNSALIKVGMIGESIVNLIYDYTGTALPSDQKAVSKINKLAREGYLPKQVTNLLHEMRKARNKAVHSGYESPDLADSLVRVAHSICLWFAMSFGSRKYELVKYVDSYAEHAVAGKANRQNDAEDERLEKETREQAKAAPRISKAERLKRVLQAENQRPKSEAETRLIVDGALCDVGWEADTQVLRHSKGTRPQRGRNLAIAEWPTDSASGQSGFADYALFIGEQMVGIIEAKAESKDIPSVLDVQCKEYSSHIRQDDRCYCIGEFSGRYQVPFTFATNGRPYLKQYEQKSGIWQLDLRNPSNPPKALAGWPSPEGLMNELQADIKAANARLASEPDDLLTDRDGLNLRDYQIRAVKAAEGAVIAGRKMMLIAMATGTGKTRTALAMIYRFLKTDRFRRILFLVDRDSLGEQAGDAFRDVKIDQLLTLDQIYEVKGLDDAGIDPETRVSIATVQSMVRRVLYNGDDLKPAVTDYDLVIVDEAHRGYTLDKEMTDEEALYRNQREYQSQYRAVVEYFDAVKIALTATPALHTTQIFGMPVFQYTYREAVVDGWLVDHDVPHALKTRLSTDGIHLDRGETVAVYDPVTNELLNGAELKDELDFDVEDFNRRVVDENFDRAVLEEISKDIDPETPEEQGKTLIYAVDDAHADMIVRILKEIYAETGVDNDAIMKITAAAGGGSSKRVRKLVRRFKNERYPSIAVTVDLLTTGIDVPQITTLVFMRRVKSRILFEQMLGRATRPCSAIHKTHFEIYDPVGVYEALEPVTAMRPVSANPKTTIEQLIEGLDYVENDSVAKAQIDRIIAKIQRKIHAMSSQWIVGYSSWNDAIEQKAGISLEDFIRDLKGLPPQDAKARITQQRDILIALDEMNIKAKHGIVITDKADVLISHARDYGSGVVPADYLDSFSSYVRNNMNEVAALNLCVTKPSDLTRETLKELELTLSREGYTETRLNRAISDMTNQEMTADIISLVRRYAIGSPLVSHEERIRRAVQRLENAHDFSKQELNWLSRIETYLINDSVLNTSVFDTDERFKSKGGFKKIDKAFHGELANVVVELNTYLYDDKERVA</sequence>
<keyword evidence="4" id="KW-0255">Endonuclease</keyword>
<dbReference type="NCBIfam" id="NF008521">
    <property type="entry name" value="PRK11448.1"/>
    <property type="match status" value="1"/>
</dbReference>
<dbReference type="EMBL" id="NFIE01000004">
    <property type="protein sequence ID" value="OUN89319.1"/>
    <property type="molecule type" value="Genomic_DNA"/>
</dbReference>
<gene>
    <name evidence="4" type="ORF">B5G02_02240</name>
</gene>
<evidence type="ECO:0000313" key="4">
    <source>
        <dbReference type="EMBL" id="OUN89319.1"/>
    </source>
</evidence>
<dbReference type="InterPro" id="IPR001650">
    <property type="entry name" value="Helicase_C-like"/>
</dbReference>
<feature type="compositionally biased region" description="Basic and acidic residues" evidence="1">
    <location>
        <begin position="161"/>
        <end position="178"/>
    </location>
</feature>
<dbReference type="InterPro" id="IPR006935">
    <property type="entry name" value="Helicase/UvrB_N"/>
</dbReference>
<evidence type="ECO:0000256" key="1">
    <source>
        <dbReference type="SAM" id="MobiDB-lite"/>
    </source>
</evidence>
<name>A0A1Y3Y1S1_9ACTN</name>
<keyword evidence="5" id="KW-1185">Reference proteome</keyword>
<organism evidence="4 5">
    <name type="scientific">[Collinsella] massiliensis</name>
    <dbReference type="NCBI Taxonomy" id="1232426"/>
    <lineage>
        <taxon>Bacteria</taxon>
        <taxon>Bacillati</taxon>
        <taxon>Actinomycetota</taxon>
        <taxon>Coriobacteriia</taxon>
        <taxon>Coriobacteriales</taxon>
        <taxon>Coriobacteriaceae</taxon>
        <taxon>Enorma</taxon>
    </lineage>
</organism>
<dbReference type="Proteomes" id="UP000195781">
    <property type="component" value="Unassembled WGS sequence"/>
</dbReference>
<dbReference type="SMART" id="SM00490">
    <property type="entry name" value="HELICc"/>
    <property type="match status" value="1"/>
</dbReference>
<dbReference type="GO" id="GO:0006304">
    <property type="term" value="P:DNA modification"/>
    <property type="evidence" value="ECO:0007669"/>
    <property type="project" value="InterPro"/>
</dbReference>
<comment type="caution">
    <text evidence="4">The sequence shown here is derived from an EMBL/GenBank/DDBJ whole genome shotgun (WGS) entry which is preliminary data.</text>
</comment>
<dbReference type="GO" id="GO:0005524">
    <property type="term" value="F:ATP binding"/>
    <property type="evidence" value="ECO:0007669"/>
    <property type="project" value="InterPro"/>
</dbReference>
<feature type="domain" description="Helicase ATP-binding" evidence="2">
    <location>
        <begin position="403"/>
        <end position="587"/>
    </location>
</feature>
<dbReference type="InterPro" id="IPR050742">
    <property type="entry name" value="Helicase_Restrict-Modif_Enz"/>
</dbReference>
<dbReference type="AlphaFoldDB" id="A0A1Y3Y1S1"/>
<dbReference type="InterPro" id="IPR014001">
    <property type="entry name" value="Helicase_ATP-bd"/>
</dbReference>
<evidence type="ECO:0000259" key="2">
    <source>
        <dbReference type="PROSITE" id="PS51192"/>
    </source>
</evidence>
<dbReference type="GO" id="GO:0004519">
    <property type="term" value="F:endonuclease activity"/>
    <property type="evidence" value="ECO:0007669"/>
    <property type="project" value="UniProtKB-KW"/>
</dbReference>
<accession>A0A1Y3Y1S1</accession>
<dbReference type="PANTHER" id="PTHR47396">
    <property type="entry name" value="TYPE I RESTRICTION ENZYME ECOKI R PROTEIN"/>
    <property type="match status" value="1"/>
</dbReference>
<dbReference type="InterPro" id="IPR013670">
    <property type="entry name" value="EcoEI_R_C_dom"/>
</dbReference>
<keyword evidence="4" id="KW-0378">Hydrolase</keyword>
<dbReference type="PANTHER" id="PTHR47396:SF1">
    <property type="entry name" value="ATP-DEPENDENT HELICASE IRC3-RELATED"/>
    <property type="match status" value="1"/>
</dbReference>
<dbReference type="InterPro" id="IPR025285">
    <property type="entry name" value="DUF4145"/>
</dbReference>
<dbReference type="PROSITE" id="PS51194">
    <property type="entry name" value="HELICASE_CTER"/>
    <property type="match status" value="1"/>
</dbReference>
<dbReference type="CDD" id="cd18799">
    <property type="entry name" value="SF2_C_EcoAI-like"/>
    <property type="match status" value="1"/>
</dbReference>
<dbReference type="InterPro" id="IPR027417">
    <property type="entry name" value="P-loop_NTPase"/>
</dbReference>
<dbReference type="Gene3D" id="3.90.1570.30">
    <property type="match status" value="1"/>
</dbReference>
<dbReference type="GO" id="GO:0003677">
    <property type="term" value="F:DNA binding"/>
    <property type="evidence" value="ECO:0007669"/>
    <property type="project" value="InterPro"/>
</dbReference>
<dbReference type="SUPFAM" id="SSF52540">
    <property type="entry name" value="P-loop containing nucleoside triphosphate hydrolases"/>
    <property type="match status" value="1"/>
</dbReference>
<dbReference type="Gene3D" id="3.40.50.300">
    <property type="entry name" value="P-loop containing nucleotide triphosphate hydrolases"/>
    <property type="match status" value="2"/>
</dbReference>
<dbReference type="Pfam" id="PF08463">
    <property type="entry name" value="EcoEI_R_C"/>
    <property type="match status" value="1"/>
</dbReference>
<evidence type="ECO:0000313" key="5">
    <source>
        <dbReference type="Proteomes" id="UP000195781"/>
    </source>
</evidence>
<dbReference type="GO" id="GO:0016787">
    <property type="term" value="F:hydrolase activity"/>
    <property type="evidence" value="ECO:0007669"/>
    <property type="project" value="InterPro"/>
</dbReference>
<proteinExistence type="predicted"/>
<feature type="region of interest" description="Disordered" evidence="1">
    <location>
        <begin position="157"/>
        <end position="183"/>
    </location>
</feature>
<keyword evidence="4" id="KW-0540">Nuclease</keyword>
<feature type="domain" description="Helicase C-terminal" evidence="3">
    <location>
        <begin position="661"/>
        <end position="835"/>
    </location>
</feature>
<dbReference type="SMART" id="SM00487">
    <property type="entry name" value="DEXDc"/>
    <property type="match status" value="1"/>
</dbReference>
<protein>
    <submittedName>
        <fullName evidence="4">Type I restriction-modification system endonuclease</fullName>
    </submittedName>
</protein>
<dbReference type="Pfam" id="PF13643">
    <property type="entry name" value="DUF4145"/>
    <property type="match status" value="1"/>
</dbReference>
<dbReference type="GO" id="GO:0005829">
    <property type="term" value="C:cytosol"/>
    <property type="evidence" value="ECO:0007669"/>
    <property type="project" value="TreeGrafter"/>
</dbReference>
<dbReference type="Pfam" id="PF00271">
    <property type="entry name" value="Helicase_C"/>
    <property type="match status" value="1"/>
</dbReference>
<dbReference type="Pfam" id="PF04851">
    <property type="entry name" value="ResIII"/>
    <property type="match status" value="1"/>
</dbReference>
<dbReference type="PROSITE" id="PS51192">
    <property type="entry name" value="HELICASE_ATP_BIND_1"/>
    <property type="match status" value="1"/>
</dbReference>
<evidence type="ECO:0000259" key="3">
    <source>
        <dbReference type="PROSITE" id="PS51194"/>
    </source>
</evidence>
<dbReference type="CDD" id="cd18032">
    <property type="entry name" value="DEXHc_RE_I_III_res"/>
    <property type="match status" value="1"/>
</dbReference>